<evidence type="ECO:0000313" key="1">
    <source>
        <dbReference type="EnsemblProtists" id="EOD40319"/>
    </source>
</evidence>
<reference evidence="2" key="1">
    <citation type="journal article" date="2013" name="Nature">
        <title>Pan genome of the phytoplankton Emiliania underpins its global distribution.</title>
        <authorList>
            <person name="Read B.A."/>
            <person name="Kegel J."/>
            <person name="Klute M.J."/>
            <person name="Kuo A."/>
            <person name="Lefebvre S.C."/>
            <person name="Maumus F."/>
            <person name="Mayer C."/>
            <person name="Miller J."/>
            <person name="Monier A."/>
            <person name="Salamov A."/>
            <person name="Young J."/>
            <person name="Aguilar M."/>
            <person name="Claverie J.M."/>
            <person name="Frickenhaus S."/>
            <person name="Gonzalez K."/>
            <person name="Herman E.K."/>
            <person name="Lin Y.C."/>
            <person name="Napier J."/>
            <person name="Ogata H."/>
            <person name="Sarno A.F."/>
            <person name="Shmutz J."/>
            <person name="Schroeder D."/>
            <person name="de Vargas C."/>
            <person name="Verret F."/>
            <person name="von Dassow P."/>
            <person name="Valentin K."/>
            <person name="Van de Peer Y."/>
            <person name="Wheeler G."/>
            <person name="Dacks J.B."/>
            <person name="Delwiche C.F."/>
            <person name="Dyhrman S.T."/>
            <person name="Glockner G."/>
            <person name="John U."/>
            <person name="Richards T."/>
            <person name="Worden A.Z."/>
            <person name="Zhang X."/>
            <person name="Grigoriev I.V."/>
            <person name="Allen A.E."/>
            <person name="Bidle K."/>
            <person name="Borodovsky M."/>
            <person name="Bowler C."/>
            <person name="Brownlee C."/>
            <person name="Cock J.M."/>
            <person name="Elias M."/>
            <person name="Gladyshev V.N."/>
            <person name="Groth M."/>
            <person name="Guda C."/>
            <person name="Hadaegh A."/>
            <person name="Iglesias-Rodriguez M.D."/>
            <person name="Jenkins J."/>
            <person name="Jones B.M."/>
            <person name="Lawson T."/>
            <person name="Leese F."/>
            <person name="Lindquist E."/>
            <person name="Lobanov A."/>
            <person name="Lomsadze A."/>
            <person name="Malik S.B."/>
            <person name="Marsh M.E."/>
            <person name="Mackinder L."/>
            <person name="Mock T."/>
            <person name="Mueller-Roeber B."/>
            <person name="Pagarete A."/>
            <person name="Parker M."/>
            <person name="Probert I."/>
            <person name="Quesneville H."/>
            <person name="Raines C."/>
            <person name="Rensing S.A."/>
            <person name="Riano-Pachon D.M."/>
            <person name="Richier S."/>
            <person name="Rokitta S."/>
            <person name="Shiraiwa Y."/>
            <person name="Soanes D.M."/>
            <person name="van der Giezen M."/>
            <person name="Wahlund T.M."/>
            <person name="Williams B."/>
            <person name="Wilson W."/>
            <person name="Wolfe G."/>
            <person name="Wurch L.L."/>
        </authorList>
    </citation>
    <scope>NUCLEOTIDE SEQUENCE</scope>
</reference>
<dbReference type="Pfam" id="PF13911">
    <property type="entry name" value="AhpC-TSA_2"/>
    <property type="match status" value="1"/>
</dbReference>
<accession>A0A0D3KX34</accession>
<dbReference type="EnsemblProtists" id="EOD40319">
    <property type="protein sequence ID" value="EOD40319"/>
    <property type="gene ID" value="EMIHUDRAFT_56152"/>
</dbReference>
<dbReference type="AlphaFoldDB" id="A0A0D3KX34"/>
<name>A0A0D3KX34_EMIH1</name>
<sequence length="256" mass="27091">KALVVLLPQLGEFDSAEMCEQLVAVRPDLQEASIDLCVVGIGDAAGAGRFSEFTGLPLDVLRVDPDAAIHEALGLHAGPEWSVPDAVPDSVLTALLGTLPGGVPADDAQLRPAFTAWLRYLAMCAGIGAPGTLPEILRGYLGDRSAPERLAPDAVVTAGPVVIGPGVGPVKLGPISYANGWAEEEGYQRPVELATVRLRNMVEVLGRWSTYVANPTKLAQRGGTFLFDADGAALYEYRHRGVLTYSSTMSRPLTFL</sequence>
<dbReference type="GeneID" id="17285590"/>
<dbReference type="STRING" id="2903.R1G365"/>
<dbReference type="HOGENOM" id="CLU_061685_0_0_1"/>
<dbReference type="Proteomes" id="UP000013827">
    <property type="component" value="Unassembled WGS sequence"/>
</dbReference>
<dbReference type="eggNOG" id="ENOG502S21S">
    <property type="taxonomic scope" value="Eukaryota"/>
</dbReference>
<organism evidence="1 2">
    <name type="scientific">Emiliania huxleyi (strain CCMP1516)</name>
    <dbReference type="NCBI Taxonomy" id="280463"/>
    <lineage>
        <taxon>Eukaryota</taxon>
        <taxon>Haptista</taxon>
        <taxon>Haptophyta</taxon>
        <taxon>Prymnesiophyceae</taxon>
        <taxon>Isochrysidales</taxon>
        <taxon>Noelaerhabdaceae</taxon>
        <taxon>Emiliania</taxon>
    </lineage>
</organism>
<evidence type="ECO:0000313" key="2">
    <source>
        <dbReference type="Proteomes" id="UP000013827"/>
    </source>
</evidence>
<dbReference type="PaxDb" id="2903-EOD40319"/>
<proteinExistence type="predicted"/>
<reference evidence="1" key="2">
    <citation type="submission" date="2024-10" db="UniProtKB">
        <authorList>
            <consortium name="EnsemblProtists"/>
        </authorList>
    </citation>
    <scope>IDENTIFICATION</scope>
</reference>
<dbReference type="KEGG" id="ehx:EMIHUDRAFT_56152"/>
<protein>
    <submittedName>
        <fullName evidence="1">Uncharacterized protein</fullName>
    </submittedName>
</protein>
<keyword evidence="2" id="KW-1185">Reference proteome</keyword>
<dbReference type="InterPro" id="IPR032801">
    <property type="entry name" value="PXL2A/B/C"/>
</dbReference>
<dbReference type="OMA" id="KFCEYTG"/>
<dbReference type="RefSeq" id="XP_005792748.1">
    <property type="nucleotide sequence ID" value="XM_005792691.1"/>
</dbReference>